<dbReference type="Gene3D" id="1.25.10.10">
    <property type="entry name" value="Leucine-rich Repeat Variant"/>
    <property type="match status" value="1"/>
</dbReference>
<organism evidence="1 2">
    <name type="scientific">Blyttiomyces helicus</name>
    <dbReference type="NCBI Taxonomy" id="388810"/>
    <lineage>
        <taxon>Eukaryota</taxon>
        <taxon>Fungi</taxon>
        <taxon>Fungi incertae sedis</taxon>
        <taxon>Chytridiomycota</taxon>
        <taxon>Chytridiomycota incertae sedis</taxon>
        <taxon>Chytridiomycetes</taxon>
        <taxon>Chytridiomycetes incertae sedis</taxon>
        <taxon>Blyttiomyces</taxon>
    </lineage>
</organism>
<dbReference type="SUPFAM" id="SSF48371">
    <property type="entry name" value="ARM repeat"/>
    <property type="match status" value="1"/>
</dbReference>
<dbReference type="InterPro" id="IPR019538">
    <property type="entry name" value="PSMD5"/>
</dbReference>
<evidence type="ECO:0000313" key="2">
    <source>
        <dbReference type="Proteomes" id="UP000269721"/>
    </source>
</evidence>
<reference evidence="2" key="1">
    <citation type="journal article" date="2018" name="Nat. Microbiol.">
        <title>Leveraging single-cell genomics to expand the fungal tree of life.</title>
        <authorList>
            <person name="Ahrendt S.R."/>
            <person name="Quandt C.A."/>
            <person name="Ciobanu D."/>
            <person name="Clum A."/>
            <person name="Salamov A."/>
            <person name="Andreopoulos B."/>
            <person name="Cheng J.F."/>
            <person name="Woyke T."/>
            <person name="Pelin A."/>
            <person name="Henrissat B."/>
            <person name="Reynolds N.K."/>
            <person name="Benny G.L."/>
            <person name="Smith M.E."/>
            <person name="James T.Y."/>
            <person name="Grigoriev I.V."/>
        </authorList>
    </citation>
    <scope>NUCLEOTIDE SEQUENCE [LARGE SCALE GENOMIC DNA]</scope>
</reference>
<dbReference type="InterPro" id="IPR016024">
    <property type="entry name" value="ARM-type_fold"/>
</dbReference>
<accession>A0A4P9VYZ6</accession>
<dbReference type="EMBL" id="ML000009">
    <property type="protein sequence ID" value="RKO84522.1"/>
    <property type="molecule type" value="Genomic_DNA"/>
</dbReference>
<keyword evidence="1" id="KW-0647">Proteasome</keyword>
<proteinExistence type="predicted"/>
<dbReference type="PANTHER" id="PTHR13554">
    <property type="entry name" value="26S PROTEASOME NON-ATPASE REGULATORY SUBUNIT 5-RELATED"/>
    <property type="match status" value="1"/>
</dbReference>
<dbReference type="OrthoDB" id="10250600at2759"/>
<gene>
    <name evidence="1" type="ORF">BDK51DRAFT_48929</name>
</gene>
<sequence>MPTATASATLPPAPQALTDAIATVNAAHTGEESYAAVFTALSTISLAIDAQSPSALPAYVAQHGIAPEPCLAILNQISPSDERMVGLVCAVLGKLLSIMSYVEISARYQLFTGARSIEVDVLAPSRRQPLLLAGFDHPSALVRELVLTALDKAPESEEGVVALAASPILQAAIASLDHESMKVAVHVASILVKLSRTPAGLAAALNPSSTATFHQLLMSDDETIKLRVHDAVAQIATLSDAAFDGVRRAGLLGSLVEDLEGTDLLAKINLVALFGKLVESPSGAQFLERSGTLGQLSNLMASSSPADDIDTVLTVCAAVKFFGRFAVTQMPIGSPQPPSYQPALLASLSGSYNVLPGICTLLESDRVELREEALIAVGNLGSTPTGLRLLDSEAALLNGFVDAFRAAAGPLRVSGFRSLACFLAASSVSLLLARSLCSDSPDDDVSSITERVYRELGGRTAFLKELMQHAKSAFEENRIAAYAVIKGLALHPWGVTEMASSAEFISFLLDRAMDPSRIGK</sequence>
<evidence type="ECO:0000313" key="1">
    <source>
        <dbReference type="EMBL" id="RKO84522.1"/>
    </source>
</evidence>
<dbReference type="InterPro" id="IPR011989">
    <property type="entry name" value="ARM-like"/>
</dbReference>
<dbReference type="GO" id="GO:0000502">
    <property type="term" value="C:proteasome complex"/>
    <property type="evidence" value="ECO:0007669"/>
    <property type="project" value="UniProtKB-KW"/>
</dbReference>
<dbReference type="Pfam" id="PF10508">
    <property type="entry name" value="Proteasom_PSMB"/>
    <property type="match status" value="1"/>
</dbReference>
<dbReference type="AlphaFoldDB" id="A0A4P9VYZ6"/>
<dbReference type="PANTHER" id="PTHR13554:SF10">
    <property type="entry name" value="26S PROTEASOME NON-ATPASE REGULATORY SUBUNIT 5"/>
    <property type="match status" value="1"/>
</dbReference>
<dbReference type="GO" id="GO:0005829">
    <property type="term" value="C:cytosol"/>
    <property type="evidence" value="ECO:0007669"/>
    <property type="project" value="TreeGrafter"/>
</dbReference>
<keyword evidence="2" id="KW-1185">Reference proteome</keyword>
<feature type="non-terminal residue" evidence="1">
    <location>
        <position position="520"/>
    </location>
</feature>
<name>A0A4P9VYZ6_9FUNG</name>
<protein>
    <submittedName>
        <fullName evidence="1">26S proteasome non-ATPase regulatory subunit 5</fullName>
    </submittedName>
</protein>
<dbReference type="GO" id="GO:0043248">
    <property type="term" value="P:proteasome assembly"/>
    <property type="evidence" value="ECO:0007669"/>
    <property type="project" value="InterPro"/>
</dbReference>
<dbReference type="Proteomes" id="UP000269721">
    <property type="component" value="Unassembled WGS sequence"/>
</dbReference>